<keyword evidence="3" id="KW-1185">Reference proteome</keyword>
<name>A0AAX6I2J0_IRIPA</name>
<dbReference type="Proteomes" id="UP001140949">
    <property type="component" value="Unassembled WGS sequence"/>
</dbReference>
<dbReference type="AlphaFoldDB" id="A0AAX6I2J0"/>
<protein>
    <submittedName>
        <fullName evidence="2">Clathrin assembly protein</fullName>
    </submittedName>
</protein>
<feature type="compositionally biased region" description="Polar residues" evidence="1">
    <location>
        <begin position="99"/>
        <end position="114"/>
    </location>
</feature>
<feature type="compositionally biased region" description="Polar residues" evidence="1">
    <location>
        <begin position="77"/>
        <end position="90"/>
    </location>
</feature>
<proteinExistence type="predicted"/>
<organism evidence="2 3">
    <name type="scientific">Iris pallida</name>
    <name type="common">Sweet iris</name>
    <dbReference type="NCBI Taxonomy" id="29817"/>
    <lineage>
        <taxon>Eukaryota</taxon>
        <taxon>Viridiplantae</taxon>
        <taxon>Streptophyta</taxon>
        <taxon>Embryophyta</taxon>
        <taxon>Tracheophyta</taxon>
        <taxon>Spermatophyta</taxon>
        <taxon>Magnoliopsida</taxon>
        <taxon>Liliopsida</taxon>
        <taxon>Asparagales</taxon>
        <taxon>Iridaceae</taxon>
        <taxon>Iridoideae</taxon>
        <taxon>Irideae</taxon>
        <taxon>Iris</taxon>
    </lineage>
</organism>
<gene>
    <name evidence="2" type="ORF">M6B38_284305</name>
</gene>
<sequence>MSNSIAPPANVQMAVMTQQQQQYYQQQQQQQYYYQQQQQQYYYQQQQQQYYQQQMYYPQQQQQQQQQQTVMVPYQARNPSQQPAGSTSANPFGDPFAGLTQTQSIPHQVNPSLL</sequence>
<evidence type="ECO:0000313" key="3">
    <source>
        <dbReference type="Proteomes" id="UP001140949"/>
    </source>
</evidence>
<accession>A0AAX6I2J0</accession>
<comment type="caution">
    <text evidence="2">The sequence shown here is derived from an EMBL/GenBank/DDBJ whole genome shotgun (WGS) entry which is preliminary data.</text>
</comment>
<feature type="region of interest" description="Disordered" evidence="1">
    <location>
        <begin position="67"/>
        <end position="114"/>
    </location>
</feature>
<reference evidence="2" key="2">
    <citation type="submission" date="2023-04" db="EMBL/GenBank/DDBJ databases">
        <authorList>
            <person name="Bruccoleri R.E."/>
            <person name="Oakeley E.J."/>
            <person name="Faust A.-M."/>
            <person name="Dessus-Babus S."/>
            <person name="Altorfer M."/>
            <person name="Burckhardt D."/>
            <person name="Oertli M."/>
            <person name="Naumann U."/>
            <person name="Petersen F."/>
            <person name="Wong J."/>
        </authorList>
    </citation>
    <scope>NUCLEOTIDE SEQUENCE</scope>
    <source>
        <strain evidence="2">GSM-AAB239-AS_SAM_17_03QT</strain>
        <tissue evidence="2">Leaf</tissue>
    </source>
</reference>
<evidence type="ECO:0000256" key="1">
    <source>
        <dbReference type="SAM" id="MobiDB-lite"/>
    </source>
</evidence>
<evidence type="ECO:0000313" key="2">
    <source>
        <dbReference type="EMBL" id="KAJ6846994.1"/>
    </source>
</evidence>
<reference evidence="2" key="1">
    <citation type="journal article" date="2023" name="GigaByte">
        <title>Genome assembly of the bearded iris, Iris pallida Lam.</title>
        <authorList>
            <person name="Bruccoleri R.E."/>
            <person name="Oakeley E.J."/>
            <person name="Faust A.M.E."/>
            <person name="Altorfer M."/>
            <person name="Dessus-Babus S."/>
            <person name="Burckhardt D."/>
            <person name="Oertli M."/>
            <person name="Naumann U."/>
            <person name="Petersen F."/>
            <person name="Wong J."/>
        </authorList>
    </citation>
    <scope>NUCLEOTIDE SEQUENCE</scope>
    <source>
        <strain evidence="2">GSM-AAB239-AS_SAM_17_03QT</strain>
    </source>
</reference>
<dbReference type="EMBL" id="JANAVB010005597">
    <property type="protein sequence ID" value="KAJ6846994.1"/>
    <property type="molecule type" value="Genomic_DNA"/>
</dbReference>